<reference evidence="3" key="1">
    <citation type="submission" date="2019-11" db="EMBL/GenBank/DDBJ databases">
        <title>Microbial mats filling the niche in hypersaline microbial mats.</title>
        <authorList>
            <person name="Wong H.L."/>
            <person name="Macleod F.I."/>
            <person name="White R.A. III"/>
            <person name="Burns B.P."/>
        </authorList>
    </citation>
    <scope>NUCLEOTIDE SEQUENCE</scope>
    <source>
        <strain evidence="3">Rbin_158</strain>
    </source>
</reference>
<evidence type="ECO:0000313" key="4">
    <source>
        <dbReference type="Proteomes" id="UP000649604"/>
    </source>
</evidence>
<evidence type="ECO:0000259" key="2">
    <source>
        <dbReference type="Pfam" id="PF14534"/>
    </source>
</evidence>
<protein>
    <submittedName>
        <fullName evidence="3">DUF4440 domain-containing protein</fullName>
    </submittedName>
</protein>
<keyword evidence="1" id="KW-1133">Transmembrane helix</keyword>
<dbReference type="EMBL" id="WJJP01000080">
    <property type="protein sequence ID" value="MBD3323463.1"/>
    <property type="molecule type" value="Genomic_DNA"/>
</dbReference>
<organism evidence="3 4">
    <name type="scientific">candidate division KSB3 bacterium</name>
    <dbReference type="NCBI Taxonomy" id="2044937"/>
    <lineage>
        <taxon>Bacteria</taxon>
        <taxon>candidate division KSB3</taxon>
    </lineage>
</organism>
<dbReference type="InterPro" id="IPR027843">
    <property type="entry name" value="DUF4440"/>
</dbReference>
<dbReference type="AlphaFoldDB" id="A0A9D5JSI9"/>
<feature type="domain" description="DUF4440" evidence="2">
    <location>
        <begin position="46"/>
        <end position="150"/>
    </location>
</feature>
<comment type="caution">
    <text evidence="3">The sequence shown here is derived from an EMBL/GenBank/DDBJ whole genome shotgun (WGS) entry which is preliminary data.</text>
</comment>
<feature type="transmembrane region" description="Helical" evidence="1">
    <location>
        <begin position="12"/>
        <end position="35"/>
    </location>
</feature>
<proteinExistence type="predicted"/>
<name>A0A9D5JSI9_9BACT</name>
<dbReference type="Gene3D" id="3.10.450.50">
    <property type="match status" value="1"/>
</dbReference>
<dbReference type="InterPro" id="IPR032710">
    <property type="entry name" value="NTF2-like_dom_sf"/>
</dbReference>
<keyword evidence="1" id="KW-0472">Membrane</keyword>
<evidence type="ECO:0000256" key="1">
    <source>
        <dbReference type="SAM" id="Phobius"/>
    </source>
</evidence>
<dbReference type="Pfam" id="PF14534">
    <property type="entry name" value="DUF4440"/>
    <property type="match status" value="1"/>
</dbReference>
<gene>
    <name evidence="3" type="ORF">GF339_02695</name>
</gene>
<dbReference type="Proteomes" id="UP000649604">
    <property type="component" value="Unassembled WGS sequence"/>
</dbReference>
<dbReference type="SUPFAM" id="SSF54427">
    <property type="entry name" value="NTF2-like"/>
    <property type="match status" value="1"/>
</dbReference>
<sequence>MPDTNPRRTRQIVIAAIGVFLGLMLLGGIGIRMVARRAALADKEAIHAVLERRATALEQQDLASYLSCFSPTYRSGTRTHDDLRADAARWFEQFATIEFTFRILEIELHDQYAIVENEYHMSLTDHEGEPLHLTQRELLEMRQDNTAWKITQSLSTQ</sequence>
<accession>A0A9D5JSI9</accession>
<keyword evidence="1" id="KW-0812">Transmembrane</keyword>
<evidence type="ECO:0000313" key="3">
    <source>
        <dbReference type="EMBL" id="MBD3323463.1"/>
    </source>
</evidence>